<evidence type="ECO:0000313" key="7">
    <source>
        <dbReference type="EMBL" id="OAY65238.1"/>
    </source>
</evidence>
<dbReference type="STRING" id="4615.A0A199UKJ0"/>
<accession>A0A199UKJ0</accession>
<dbReference type="PANTHER" id="PTHR31791:SF41">
    <property type="entry name" value="FRIGIDA-LIKE PROTEIN"/>
    <property type="match status" value="1"/>
</dbReference>
<feature type="region of interest" description="Disordered" evidence="6">
    <location>
        <begin position="451"/>
        <end position="488"/>
    </location>
</feature>
<evidence type="ECO:0000256" key="2">
    <source>
        <dbReference type="ARBA" id="ARBA00022782"/>
    </source>
</evidence>
<evidence type="ECO:0000256" key="4">
    <source>
        <dbReference type="RuleBase" id="RU364012"/>
    </source>
</evidence>
<name>A0A199UKJ0_ANACO</name>
<dbReference type="AlphaFoldDB" id="A0A199UKJ0"/>
<proteinExistence type="inferred from homology"/>
<feature type="coiled-coil region" evidence="5">
    <location>
        <begin position="11"/>
        <end position="116"/>
    </location>
</feature>
<dbReference type="InterPro" id="IPR012474">
    <property type="entry name" value="Frigida"/>
</dbReference>
<sequence>MENDVEAAVGMKSATEMLEQLGKAFEELKSHTEASLENTIKWDDIKEHFLKLEKSFKDKFDELEQKQKELEDKQSKAHAVIAEKEEAVAAKERASLQRLQELQDAAVSDIAEAREKHKVETSELFDLKASREKKVTTSLNESNAPNGKAPANGSAEPTEAVAFEVKPSPRVKQLCEQMDTKGLLKFISDNMKSLATLRKELSVALKYANEPALLVLSSLEGFYPQDELNSQGNDDEALQGLRRSCLVVMESAAPVFAVNEQSANCPLSSEIKQRAKAIADEWKPKLATVDIDSTGGYSLEAQAFLQLLATFGLNSEFDEDELFKLVLAVSHCRMTPRLCRSLGFAQKVPVVIETLVNRGRHIDAVHFVDAFQLFESYPPLSLLKAYLEASKAPQVNNGDPNAAGSLKDPLDRELGALKAVSKCVRERKLHKEFPLGPIQKRINLLEKAKSDNKRAAAGGATRFQPKRPRPTGKYTHRGPAVGADKQPPPQMAYDGGYYAVYNAQPPAYDASSYAATYGQHYSTEAVPPPASYNATAASYYGPYAAAAPPQPSPSAKYSNYASAGAQAPAASYYGSYPSSGSQSTNQPYM</sequence>
<dbReference type="PANTHER" id="PTHR31791">
    <property type="entry name" value="FRIGIDA-LIKE PROTEIN 3-RELATED"/>
    <property type="match status" value="1"/>
</dbReference>
<dbReference type="GO" id="GO:0030154">
    <property type="term" value="P:cell differentiation"/>
    <property type="evidence" value="ECO:0007669"/>
    <property type="project" value="UniProtKB-KW"/>
</dbReference>
<keyword evidence="4" id="KW-0217">Developmental protein</keyword>
<evidence type="ECO:0000256" key="6">
    <source>
        <dbReference type="SAM" id="MobiDB-lite"/>
    </source>
</evidence>
<evidence type="ECO:0000313" key="8">
    <source>
        <dbReference type="Proteomes" id="UP000092600"/>
    </source>
</evidence>
<feature type="compositionally biased region" description="Basic residues" evidence="6">
    <location>
        <begin position="464"/>
        <end position="476"/>
    </location>
</feature>
<evidence type="ECO:0000256" key="1">
    <source>
        <dbReference type="ARBA" id="ARBA00008956"/>
    </source>
</evidence>
<dbReference type="GO" id="GO:0009908">
    <property type="term" value="P:flower development"/>
    <property type="evidence" value="ECO:0007669"/>
    <property type="project" value="UniProtKB-KW"/>
</dbReference>
<comment type="caution">
    <text evidence="7">The sequence shown here is derived from an EMBL/GenBank/DDBJ whole genome shotgun (WGS) entry which is preliminary data.</text>
</comment>
<feature type="region of interest" description="Disordered" evidence="6">
    <location>
        <begin position="135"/>
        <end position="159"/>
    </location>
</feature>
<dbReference type="Proteomes" id="UP000092600">
    <property type="component" value="Unassembled WGS sequence"/>
</dbReference>
<keyword evidence="2 4" id="KW-0221">Differentiation</keyword>
<reference evidence="7 8" key="1">
    <citation type="journal article" date="2016" name="DNA Res.">
        <title>The draft genome of MD-2 pineapple using hybrid error correction of long reads.</title>
        <authorList>
            <person name="Redwan R.M."/>
            <person name="Saidin A."/>
            <person name="Kumar S.V."/>
        </authorList>
    </citation>
    <scope>NUCLEOTIDE SEQUENCE [LARGE SCALE GENOMIC DNA]</scope>
    <source>
        <strain evidence="8">cv. MD2</strain>
        <tissue evidence="7">Leaf</tissue>
    </source>
</reference>
<organism evidence="7 8">
    <name type="scientific">Ananas comosus</name>
    <name type="common">Pineapple</name>
    <name type="synonym">Ananas ananas</name>
    <dbReference type="NCBI Taxonomy" id="4615"/>
    <lineage>
        <taxon>Eukaryota</taxon>
        <taxon>Viridiplantae</taxon>
        <taxon>Streptophyta</taxon>
        <taxon>Embryophyta</taxon>
        <taxon>Tracheophyta</taxon>
        <taxon>Spermatophyta</taxon>
        <taxon>Magnoliopsida</taxon>
        <taxon>Liliopsida</taxon>
        <taxon>Poales</taxon>
        <taxon>Bromeliaceae</taxon>
        <taxon>Bromelioideae</taxon>
        <taxon>Ananas</taxon>
    </lineage>
</organism>
<keyword evidence="3 4" id="KW-0287">Flowering</keyword>
<dbReference type="EMBL" id="LSRQ01007121">
    <property type="protein sequence ID" value="OAY65238.1"/>
    <property type="molecule type" value="Genomic_DNA"/>
</dbReference>
<protein>
    <recommendedName>
        <fullName evidence="4">FRIGIDA-like protein</fullName>
    </recommendedName>
</protein>
<dbReference type="Pfam" id="PF07899">
    <property type="entry name" value="Frigida"/>
    <property type="match status" value="1"/>
</dbReference>
<feature type="compositionally biased region" description="Polar residues" evidence="6">
    <location>
        <begin position="136"/>
        <end position="145"/>
    </location>
</feature>
<comment type="similarity">
    <text evidence="1 4">Belongs to the Frigida family.</text>
</comment>
<evidence type="ECO:0000256" key="5">
    <source>
        <dbReference type="SAM" id="Coils"/>
    </source>
</evidence>
<gene>
    <name evidence="7" type="ORF">ACMD2_17439</name>
</gene>
<keyword evidence="5" id="KW-0175">Coiled coil</keyword>
<evidence type="ECO:0000256" key="3">
    <source>
        <dbReference type="ARBA" id="ARBA00023089"/>
    </source>
</evidence>